<dbReference type="GO" id="GO:0003730">
    <property type="term" value="F:mRNA 3'-UTR binding"/>
    <property type="evidence" value="ECO:0007669"/>
    <property type="project" value="TreeGrafter"/>
</dbReference>
<keyword evidence="5" id="KW-1185">Reference proteome</keyword>
<proteinExistence type="predicted"/>
<keyword evidence="1" id="KW-0677">Repeat</keyword>
<feature type="repeat" description="Pumilio" evidence="2">
    <location>
        <begin position="173"/>
        <end position="208"/>
    </location>
</feature>
<comment type="caution">
    <text evidence="4">The sequence shown here is derived from an EMBL/GenBank/DDBJ whole genome shotgun (WGS) entry which is preliminary data.</text>
</comment>
<dbReference type="GO" id="GO:0005737">
    <property type="term" value="C:cytoplasm"/>
    <property type="evidence" value="ECO:0007669"/>
    <property type="project" value="TreeGrafter"/>
</dbReference>
<dbReference type="SMART" id="SM00025">
    <property type="entry name" value="Pumilio"/>
    <property type="match status" value="6"/>
</dbReference>
<dbReference type="GO" id="GO:0000288">
    <property type="term" value="P:nuclear-transcribed mRNA catabolic process, deadenylation-dependent decay"/>
    <property type="evidence" value="ECO:0007669"/>
    <property type="project" value="TreeGrafter"/>
</dbReference>
<evidence type="ECO:0000256" key="2">
    <source>
        <dbReference type="PROSITE-ProRule" id="PRU00317"/>
    </source>
</evidence>
<sequence>MLGATLNHNRQANLKDYDQNVLSALSGSSHIPGVWVPHKSVVPPSAALTEFRTSPGAQTWSLRDIEGYIVEFSADQLGSRFIQKQLQTASRTEVKGVFDEIYPSDALHLMQHPFGNYVIQNLFERGTQREKTSLASLMKHNVLHLSCSPYGYRVVQKAIESILPEHQASLGEELQPDIITCALDLNGNYVIQRILQRVSPDRLTFVLDLVGRVWELASHRFGNRVLKCCIECLPDDLSRPLLDELLAKHLPCLVLDRFDFKNHSVQFVLERVRAEDKALIVTQLSSQFLSLAKHKYGSNVCEKALLKASPDARRLIIDEIMAPSAVPDAVASSSLDYVLQKALAVAEGRQKETLTKVVRTGLGDLGSSIHQAPNHRKQLASIKRELATD</sequence>
<feature type="repeat" description="Pumilio" evidence="2">
    <location>
        <begin position="100"/>
        <end position="136"/>
    </location>
</feature>
<dbReference type="Gene3D" id="1.25.10.10">
    <property type="entry name" value="Leucine-rich Repeat Variant"/>
    <property type="match status" value="1"/>
</dbReference>
<evidence type="ECO:0000313" key="4">
    <source>
        <dbReference type="EMBL" id="KAK7059557.1"/>
    </source>
</evidence>
<feature type="repeat" description="Pumilio" evidence="2">
    <location>
        <begin position="283"/>
        <end position="318"/>
    </location>
</feature>
<organism evidence="4 5">
    <name type="scientific">Favolaschia claudopus</name>
    <dbReference type="NCBI Taxonomy" id="2862362"/>
    <lineage>
        <taxon>Eukaryota</taxon>
        <taxon>Fungi</taxon>
        <taxon>Dikarya</taxon>
        <taxon>Basidiomycota</taxon>
        <taxon>Agaricomycotina</taxon>
        <taxon>Agaricomycetes</taxon>
        <taxon>Agaricomycetidae</taxon>
        <taxon>Agaricales</taxon>
        <taxon>Marasmiineae</taxon>
        <taxon>Mycenaceae</taxon>
        <taxon>Favolaschia</taxon>
    </lineage>
</organism>
<dbReference type="Proteomes" id="UP001362999">
    <property type="component" value="Unassembled WGS sequence"/>
</dbReference>
<feature type="repeat" description="Pumilio" evidence="2">
    <location>
        <begin position="64"/>
        <end position="99"/>
    </location>
</feature>
<dbReference type="PANTHER" id="PTHR12537:SF12">
    <property type="entry name" value="MATERNAL PROTEIN PUMILIO"/>
    <property type="match status" value="1"/>
</dbReference>
<accession>A0AAW0E584</accession>
<dbReference type="SUPFAM" id="SSF48371">
    <property type="entry name" value="ARM repeat"/>
    <property type="match status" value="1"/>
</dbReference>
<dbReference type="PROSITE" id="PS50303">
    <property type="entry name" value="PUM_HD"/>
    <property type="match status" value="1"/>
</dbReference>
<dbReference type="InterPro" id="IPR033133">
    <property type="entry name" value="PUM-HD"/>
</dbReference>
<name>A0AAW0E584_9AGAR</name>
<gene>
    <name evidence="4" type="ORF">R3P38DRAFT_2495928</name>
</gene>
<reference evidence="4 5" key="1">
    <citation type="journal article" date="2024" name="J Genomics">
        <title>Draft genome sequencing and assembly of Favolaschia claudopus CIRM-BRFM 2984 isolated from oak limbs.</title>
        <authorList>
            <person name="Navarro D."/>
            <person name="Drula E."/>
            <person name="Chaduli D."/>
            <person name="Cazenave R."/>
            <person name="Ahrendt S."/>
            <person name="Wang J."/>
            <person name="Lipzen A."/>
            <person name="Daum C."/>
            <person name="Barry K."/>
            <person name="Grigoriev I.V."/>
            <person name="Favel A."/>
            <person name="Rosso M.N."/>
            <person name="Martin F."/>
        </authorList>
    </citation>
    <scope>NUCLEOTIDE SEQUENCE [LARGE SCALE GENOMIC DNA]</scope>
    <source>
        <strain evidence="4 5">CIRM-BRFM 2984</strain>
    </source>
</reference>
<dbReference type="Pfam" id="PF00806">
    <property type="entry name" value="PUF"/>
    <property type="match status" value="7"/>
</dbReference>
<dbReference type="PROSITE" id="PS50302">
    <property type="entry name" value="PUM"/>
    <property type="match status" value="4"/>
</dbReference>
<evidence type="ECO:0000313" key="5">
    <source>
        <dbReference type="Proteomes" id="UP001362999"/>
    </source>
</evidence>
<dbReference type="EMBL" id="JAWWNJ010000003">
    <property type="protein sequence ID" value="KAK7059557.1"/>
    <property type="molecule type" value="Genomic_DNA"/>
</dbReference>
<dbReference type="InterPro" id="IPR016024">
    <property type="entry name" value="ARM-type_fold"/>
</dbReference>
<dbReference type="AlphaFoldDB" id="A0AAW0E584"/>
<dbReference type="InterPro" id="IPR011989">
    <property type="entry name" value="ARM-like"/>
</dbReference>
<dbReference type="InterPro" id="IPR001313">
    <property type="entry name" value="Pumilio_RNA-bd_rpt"/>
</dbReference>
<protein>
    <submittedName>
        <fullName evidence="4">Armadillo-type protein</fullName>
    </submittedName>
</protein>
<evidence type="ECO:0000256" key="1">
    <source>
        <dbReference type="ARBA" id="ARBA00022737"/>
    </source>
</evidence>
<evidence type="ECO:0000259" key="3">
    <source>
        <dbReference type="PROSITE" id="PS50303"/>
    </source>
</evidence>
<dbReference type="PANTHER" id="PTHR12537">
    <property type="entry name" value="RNA BINDING PROTEIN PUMILIO-RELATED"/>
    <property type="match status" value="1"/>
</dbReference>
<feature type="domain" description="PUM-HD" evidence="3">
    <location>
        <begin position="43"/>
        <end position="386"/>
    </location>
</feature>